<organism evidence="1 2">
    <name type="scientific">Dipteronia dyeriana</name>
    <dbReference type="NCBI Taxonomy" id="168575"/>
    <lineage>
        <taxon>Eukaryota</taxon>
        <taxon>Viridiplantae</taxon>
        <taxon>Streptophyta</taxon>
        <taxon>Embryophyta</taxon>
        <taxon>Tracheophyta</taxon>
        <taxon>Spermatophyta</taxon>
        <taxon>Magnoliopsida</taxon>
        <taxon>eudicotyledons</taxon>
        <taxon>Gunneridae</taxon>
        <taxon>Pentapetalae</taxon>
        <taxon>rosids</taxon>
        <taxon>malvids</taxon>
        <taxon>Sapindales</taxon>
        <taxon>Sapindaceae</taxon>
        <taxon>Hippocastanoideae</taxon>
        <taxon>Acereae</taxon>
        <taxon>Dipteronia</taxon>
    </lineage>
</organism>
<dbReference type="AlphaFoldDB" id="A0AAD9WY12"/>
<evidence type="ECO:0000313" key="1">
    <source>
        <dbReference type="EMBL" id="KAK2646275.1"/>
    </source>
</evidence>
<dbReference type="PANTHER" id="PTHR31973">
    <property type="entry name" value="POLYPROTEIN, PUTATIVE-RELATED"/>
    <property type="match status" value="1"/>
</dbReference>
<dbReference type="Proteomes" id="UP001280121">
    <property type="component" value="Unassembled WGS sequence"/>
</dbReference>
<dbReference type="EMBL" id="JANJYI010000006">
    <property type="protein sequence ID" value="KAK2646275.1"/>
    <property type="molecule type" value="Genomic_DNA"/>
</dbReference>
<protein>
    <submittedName>
        <fullName evidence="1">Uncharacterized protein</fullName>
    </submittedName>
</protein>
<keyword evidence="2" id="KW-1185">Reference proteome</keyword>
<reference evidence="1" key="1">
    <citation type="journal article" date="2023" name="Plant J.">
        <title>Genome sequences and population genomics provide insights into the demographic history, inbreeding, and mutation load of two 'living fossil' tree species of Dipteronia.</title>
        <authorList>
            <person name="Feng Y."/>
            <person name="Comes H.P."/>
            <person name="Chen J."/>
            <person name="Zhu S."/>
            <person name="Lu R."/>
            <person name="Zhang X."/>
            <person name="Li P."/>
            <person name="Qiu J."/>
            <person name="Olsen K.M."/>
            <person name="Qiu Y."/>
        </authorList>
    </citation>
    <scope>NUCLEOTIDE SEQUENCE</scope>
    <source>
        <strain evidence="1">KIB01</strain>
    </source>
</reference>
<name>A0AAD9WY12_9ROSI</name>
<dbReference type="PANTHER" id="PTHR31973:SF187">
    <property type="entry name" value="MUTATOR TRANSPOSASE MUDRA PROTEIN"/>
    <property type="match status" value="1"/>
</dbReference>
<gene>
    <name evidence="1" type="ORF">Ddye_021470</name>
</gene>
<comment type="caution">
    <text evidence="1">The sequence shown here is derived from an EMBL/GenBank/DDBJ whole genome shotgun (WGS) entry which is preliminary data.</text>
</comment>
<sequence>MQMEFDISCNYHKGYRTRHIALEEVQGTPAESYNNLPSYLYMLEQANPETVTDLHTDSSDRFMYMFFCLKACIDVHLERNMVGHYGRNKALKQYFRRAARVYQDSQFIQHMEQLANINPEAAQYVMNIGIERWARAHSPRKRYNIMSTNIAEAMNNAIKECKELKYGFLNV</sequence>
<accession>A0AAD9WY12</accession>
<evidence type="ECO:0000313" key="2">
    <source>
        <dbReference type="Proteomes" id="UP001280121"/>
    </source>
</evidence>
<proteinExistence type="predicted"/>